<dbReference type="Pfam" id="PF13568">
    <property type="entry name" value="OMP_b-brl_2"/>
    <property type="match status" value="1"/>
</dbReference>
<accession>A0A1M5IQ02</accession>
<evidence type="ECO:0000313" key="3">
    <source>
        <dbReference type="Proteomes" id="UP000184368"/>
    </source>
</evidence>
<gene>
    <name evidence="2" type="ORF">SAMN05444008_12510</name>
</gene>
<reference evidence="2 3" key="1">
    <citation type="submission" date="2016-11" db="EMBL/GenBank/DDBJ databases">
        <authorList>
            <person name="Jaros S."/>
            <person name="Januszkiewicz K."/>
            <person name="Wedrychowicz H."/>
        </authorList>
    </citation>
    <scope>NUCLEOTIDE SEQUENCE [LARGE SCALE GENOMIC DNA]</scope>
    <source>
        <strain evidence="2 3">DSM 26897</strain>
    </source>
</reference>
<dbReference type="OrthoDB" id="666719at2"/>
<dbReference type="AlphaFoldDB" id="A0A1M5IQ02"/>
<dbReference type="EMBL" id="FQUO01000025">
    <property type="protein sequence ID" value="SHG30377.1"/>
    <property type="molecule type" value="Genomic_DNA"/>
</dbReference>
<name>A0A1M5IQ02_9BACT</name>
<dbReference type="Proteomes" id="UP000184368">
    <property type="component" value="Unassembled WGS sequence"/>
</dbReference>
<dbReference type="STRING" id="1302690.BUE76_20235"/>
<keyword evidence="3" id="KW-1185">Reference proteome</keyword>
<feature type="domain" description="Outer membrane protein beta-barrel" evidence="1">
    <location>
        <begin position="156"/>
        <end position="307"/>
    </location>
</feature>
<evidence type="ECO:0000313" key="2">
    <source>
        <dbReference type="EMBL" id="SHG30377.1"/>
    </source>
</evidence>
<evidence type="ECO:0000259" key="1">
    <source>
        <dbReference type="Pfam" id="PF13568"/>
    </source>
</evidence>
<protein>
    <submittedName>
        <fullName evidence="2">Outer membrane protein beta-barrel domain-containing protein</fullName>
    </submittedName>
</protein>
<dbReference type="InterPro" id="IPR025665">
    <property type="entry name" value="Beta-barrel_OMP_2"/>
</dbReference>
<organism evidence="2 3">
    <name type="scientific">Cnuella takakiae</name>
    <dbReference type="NCBI Taxonomy" id="1302690"/>
    <lineage>
        <taxon>Bacteria</taxon>
        <taxon>Pseudomonadati</taxon>
        <taxon>Bacteroidota</taxon>
        <taxon>Chitinophagia</taxon>
        <taxon>Chitinophagales</taxon>
        <taxon>Chitinophagaceae</taxon>
        <taxon>Cnuella</taxon>
    </lineage>
</organism>
<proteinExistence type="predicted"/>
<dbReference type="RefSeq" id="WP_073048304.1">
    <property type="nucleotide sequence ID" value="NZ_FQUO01000025.1"/>
</dbReference>
<sequence length="339" mass="37023">MKKIGFLLSGLALTLCTKAQTEDNGIAAKSDSLKVGNMVVVRKEQNNTAAAATGVNVQVTNRNNGSLVKVNNWVVDVTKNSAVADTTVPGKADTIRVGGMVIIRRGDGSDKGQSNEVKVNVGHPRTQGRVSTNWWVVDLGFANVSDNTNYASAEAQAFAPGLAKGSLDLRTGKSVNVNIWVFMQRIRLIEKAVSLKYGLGLELNNYHFDDKRVLLREQNPTIISLDNNLAGYKKNKLAADYVTVPMMLSFTPTQKGEKGFGFSLGVSGGYLYSARQKFKDDGDVSKNHDNYDLRKFKLSYVGELNLGVVRLYGSVASKSMWERGLDQTPFTVGLRLSYL</sequence>